<sequence>MLDEKSLTAYFNGLVLHLDYADVVWGDQPGLTTQMKQLQSFQNRIAKKISKGEMTSAEALTSLQWVPLHARRFGHRCCLVQDAMKGEIPEHFDVFKSTMSQQHGYNTRNAGTSISQAVAADDSMEQQTVFIPGVISRGGIGHKDVSITDTH</sequence>
<dbReference type="EMBL" id="JARQWQ010000192">
    <property type="protein sequence ID" value="KAK2547318.1"/>
    <property type="molecule type" value="Genomic_DNA"/>
</dbReference>
<evidence type="ECO:0000313" key="2">
    <source>
        <dbReference type="Proteomes" id="UP001249851"/>
    </source>
</evidence>
<dbReference type="Proteomes" id="UP001249851">
    <property type="component" value="Unassembled WGS sequence"/>
</dbReference>
<organism evidence="1 2">
    <name type="scientific">Acropora cervicornis</name>
    <name type="common">Staghorn coral</name>
    <dbReference type="NCBI Taxonomy" id="6130"/>
    <lineage>
        <taxon>Eukaryota</taxon>
        <taxon>Metazoa</taxon>
        <taxon>Cnidaria</taxon>
        <taxon>Anthozoa</taxon>
        <taxon>Hexacorallia</taxon>
        <taxon>Scleractinia</taxon>
        <taxon>Astrocoeniina</taxon>
        <taxon>Acroporidae</taxon>
        <taxon>Acropora</taxon>
    </lineage>
</organism>
<accession>A0AAD9PQW2</accession>
<proteinExistence type="predicted"/>
<reference evidence="1" key="2">
    <citation type="journal article" date="2023" name="Science">
        <title>Genomic signatures of disease resistance in endangered staghorn corals.</title>
        <authorList>
            <person name="Vollmer S.V."/>
            <person name="Selwyn J.D."/>
            <person name="Despard B.A."/>
            <person name="Roesel C.L."/>
        </authorList>
    </citation>
    <scope>NUCLEOTIDE SEQUENCE</scope>
    <source>
        <strain evidence="1">K2</strain>
    </source>
</reference>
<dbReference type="AlphaFoldDB" id="A0AAD9PQW2"/>
<keyword evidence="2" id="KW-1185">Reference proteome</keyword>
<reference evidence="1" key="1">
    <citation type="journal article" date="2023" name="G3 (Bethesda)">
        <title>Whole genome assembly and annotation of the endangered Caribbean coral Acropora cervicornis.</title>
        <authorList>
            <person name="Selwyn J.D."/>
            <person name="Vollmer S.V."/>
        </authorList>
    </citation>
    <scope>NUCLEOTIDE SEQUENCE</scope>
    <source>
        <strain evidence="1">K2</strain>
    </source>
</reference>
<name>A0AAD9PQW2_ACRCE</name>
<gene>
    <name evidence="1" type="ORF">P5673_032794</name>
</gene>
<protein>
    <submittedName>
        <fullName evidence="1">Uncharacterized protein</fullName>
    </submittedName>
</protein>
<comment type="caution">
    <text evidence="1">The sequence shown here is derived from an EMBL/GenBank/DDBJ whole genome shotgun (WGS) entry which is preliminary data.</text>
</comment>
<evidence type="ECO:0000313" key="1">
    <source>
        <dbReference type="EMBL" id="KAK2547318.1"/>
    </source>
</evidence>